<dbReference type="InterPro" id="IPR001764">
    <property type="entry name" value="Glyco_hydro_3_N"/>
</dbReference>
<organism evidence="7 8">
    <name type="scientific">Roseovarius halotolerans</name>
    <dbReference type="NCBI Taxonomy" id="505353"/>
    <lineage>
        <taxon>Bacteria</taxon>
        <taxon>Pseudomonadati</taxon>
        <taxon>Pseudomonadota</taxon>
        <taxon>Alphaproteobacteria</taxon>
        <taxon>Rhodobacterales</taxon>
        <taxon>Roseobacteraceae</taxon>
        <taxon>Roseovarius</taxon>
    </lineage>
</organism>
<evidence type="ECO:0000256" key="4">
    <source>
        <dbReference type="ARBA" id="ARBA00022801"/>
    </source>
</evidence>
<reference evidence="7 8" key="1">
    <citation type="submission" date="2017-03" db="EMBL/GenBank/DDBJ databases">
        <authorList>
            <person name="Afonso C.L."/>
            <person name="Miller P.J."/>
            <person name="Scott M.A."/>
            <person name="Spackman E."/>
            <person name="Goraichik I."/>
            <person name="Dimitrov K.M."/>
            <person name="Suarez D.L."/>
            <person name="Swayne D.E."/>
        </authorList>
    </citation>
    <scope>NUCLEOTIDE SEQUENCE [LARGE SCALE GENOMIC DNA]</scope>
    <source>
        <strain evidence="7 8">CECT 8110</strain>
    </source>
</reference>
<keyword evidence="5 7" id="KW-0326">Glycosidase</keyword>
<accession>A0A1X6YQ29</accession>
<dbReference type="AlphaFoldDB" id="A0A1X6YQ29"/>
<dbReference type="PROSITE" id="PS00775">
    <property type="entry name" value="GLYCOSYL_HYDROL_F3"/>
    <property type="match status" value="1"/>
</dbReference>
<dbReference type="PANTHER" id="PTHR30480">
    <property type="entry name" value="BETA-HEXOSAMINIDASE-RELATED"/>
    <property type="match status" value="1"/>
</dbReference>
<name>A0A1X6YQ29_9RHOB</name>
<dbReference type="GO" id="GO:0005975">
    <property type="term" value="P:carbohydrate metabolic process"/>
    <property type="evidence" value="ECO:0007669"/>
    <property type="project" value="InterPro"/>
</dbReference>
<evidence type="ECO:0000256" key="1">
    <source>
        <dbReference type="ARBA" id="ARBA00001231"/>
    </source>
</evidence>
<evidence type="ECO:0000313" key="8">
    <source>
        <dbReference type="Proteomes" id="UP000193207"/>
    </source>
</evidence>
<dbReference type="Gene3D" id="3.20.20.300">
    <property type="entry name" value="Glycoside hydrolase, family 3, N-terminal domain"/>
    <property type="match status" value="1"/>
</dbReference>
<evidence type="ECO:0000259" key="6">
    <source>
        <dbReference type="Pfam" id="PF00933"/>
    </source>
</evidence>
<dbReference type="SUPFAM" id="SSF51445">
    <property type="entry name" value="(Trans)glycosidases"/>
    <property type="match status" value="1"/>
</dbReference>
<evidence type="ECO:0000256" key="5">
    <source>
        <dbReference type="ARBA" id="ARBA00023295"/>
    </source>
</evidence>
<evidence type="ECO:0000256" key="3">
    <source>
        <dbReference type="ARBA" id="ARBA00012663"/>
    </source>
</evidence>
<dbReference type="InterPro" id="IPR017853">
    <property type="entry name" value="GH"/>
</dbReference>
<dbReference type="PANTHER" id="PTHR30480:SF13">
    <property type="entry name" value="BETA-HEXOSAMINIDASE"/>
    <property type="match status" value="1"/>
</dbReference>
<dbReference type="NCBIfam" id="NF003740">
    <property type="entry name" value="PRK05337.1"/>
    <property type="match status" value="1"/>
</dbReference>
<dbReference type="EC" id="3.2.1.52" evidence="3"/>
<dbReference type="EMBL" id="FWFU01000001">
    <property type="protein sequence ID" value="SLN27544.1"/>
    <property type="molecule type" value="Genomic_DNA"/>
</dbReference>
<dbReference type="Pfam" id="PF00933">
    <property type="entry name" value="Glyco_hydro_3"/>
    <property type="match status" value="1"/>
</dbReference>
<dbReference type="InterPro" id="IPR050226">
    <property type="entry name" value="NagZ_Beta-hexosaminidase"/>
</dbReference>
<comment type="catalytic activity">
    <reaction evidence="1">
        <text>Hydrolysis of terminal non-reducing N-acetyl-D-hexosamine residues in N-acetyl-beta-D-hexosaminides.</text>
        <dbReference type="EC" id="3.2.1.52"/>
    </reaction>
</comment>
<dbReference type="GO" id="GO:0004563">
    <property type="term" value="F:beta-N-acetylhexosaminidase activity"/>
    <property type="evidence" value="ECO:0007669"/>
    <property type="project" value="UniProtKB-EC"/>
</dbReference>
<feature type="domain" description="Glycoside hydrolase family 3 N-terminal" evidence="6">
    <location>
        <begin position="24"/>
        <end position="290"/>
    </location>
</feature>
<protein>
    <recommendedName>
        <fullName evidence="3">beta-N-acetylhexosaminidase</fullName>
        <ecNumber evidence="3">3.2.1.52</ecNumber>
    </recommendedName>
</protein>
<sequence length="343" mass="36884">MHPGGHPLSRHFGASILDAEGLRLNAGEKRLFKDADPFGFILFARNIDTPEQVRALCAEMRDAVGRDAPITIDQEGGRVQRLRAPLWREWLAPLDHVAAVGDRGEEAMYLRYRLIAAELHDLGIDSNCAPLVDVAAPETHDFLRNRCYGCDPDTVARLGRAVADGLLAGGVLPVLKHIPGHGRAQVDSHLDLPVVDAAHADLSKQDFAPFRALNDLPMGMTAHLVYSAIDSRAATLSPVMMRLIRDEIGFDGLIMTDDISMKALKGSLAANARAAIDAGCDVVLHCNGTLDERIAVSDASGRLSAVGQARAERALAARRKPDEVDIPALEAKLDALINGRGDG</sequence>
<keyword evidence="8" id="KW-1185">Reference proteome</keyword>
<dbReference type="GO" id="GO:0009254">
    <property type="term" value="P:peptidoglycan turnover"/>
    <property type="evidence" value="ECO:0007669"/>
    <property type="project" value="TreeGrafter"/>
</dbReference>
<dbReference type="InterPro" id="IPR036962">
    <property type="entry name" value="Glyco_hydro_3_N_sf"/>
</dbReference>
<gene>
    <name evidence="7" type="primary">nagZ</name>
    <name evidence="7" type="ORF">ROH8110_01329</name>
</gene>
<dbReference type="InterPro" id="IPR019800">
    <property type="entry name" value="Glyco_hydro_3_AS"/>
</dbReference>
<dbReference type="RefSeq" id="WP_085816848.1">
    <property type="nucleotide sequence ID" value="NZ_FWFU01000001.1"/>
</dbReference>
<evidence type="ECO:0000256" key="2">
    <source>
        <dbReference type="ARBA" id="ARBA00005336"/>
    </source>
</evidence>
<proteinExistence type="inferred from homology"/>
<dbReference type="OrthoDB" id="9786661at2"/>
<keyword evidence="4 7" id="KW-0378">Hydrolase</keyword>
<evidence type="ECO:0000313" key="7">
    <source>
        <dbReference type="EMBL" id="SLN27544.1"/>
    </source>
</evidence>
<comment type="similarity">
    <text evidence="2">Belongs to the glycosyl hydrolase 3 family.</text>
</comment>
<dbReference type="Proteomes" id="UP000193207">
    <property type="component" value="Unassembled WGS sequence"/>
</dbReference>